<sequence length="175" mass="19558">MDVHPQTHDVFDRTVAGASETADIQRAVVIAHFGGGRLGSPTVAAWYGRGVLREMFEHTIVDQDTGAIRFKKTEEWINTYNVRAMVKAVMDRMDDVKTLGDKMSGATRKLVTKIVNALIAQQQTGELPPVPQPFRIVSKKAQSHGSQQRQPQCMNKRKANTNSYKNYDDILDDDA</sequence>
<dbReference type="GeneID" id="38785949"/>
<organism evidence="2 3">
    <name type="scientific">Sparassis crispa</name>
    <dbReference type="NCBI Taxonomy" id="139825"/>
    <lineage>
        <taxon>Eukaryota</taxon>
        <taxon>Fungi</taxon>
        <taxon>Dikarya</taxon>
        <taxon>Basidiomycota</taxon>
        <taxon>Agaricomycotina</taxon>
        <taxon>Agaricomycetes</taxon>
        <taxon>Polyporales</taxon>
        <taxon>Sparassidaceae</taxon>
        <taxon>Sparassis</taxon>
    </lineage>
</organism>
<dbReference type="RefSeq" id="XP_027619945.1">
    <property type="nucleotide sequence ID" value="XM_027764144.1"/>
</dbReference>
<protein>
    <submittedName>
        <fullName evidence="2">Uncharacterized protein</fullName>
    </submittedName>
</protein>
<proteinExistence type="predicted"/>
<feature type="compositionally biased region" description="Polar residues" evidence="1">
    <location>
        <begin position="143"/>
        <end position="153"/>
    </location>
</feature>
<dbReference type="InParanoid" id="A0A401H3P9"/>
<accession>A0A401H3P9</accession>
<gene>
    <name evidence="2" type="ORF">SCP_1500340</name>
</gene>
<evidence type="ECO:0000256" key="1">
    <source>
        <dbReference type="SAM" id="MobiDB-lite"/>
    </source>
</evidence>
<evidence type="ECO:0000313" key="2">
    <source>
        <dbReference type="EMBL" id="GBE89032.1"/>
    </source>
</evidence>
<dbReference type="EMBL" id="BFAD01000015">
    <property type="protein sequence ID" value="GBE89032.1"/>
    <property type="molecule type" value="Genomic_DNA"/>
</dbReference>
<dbReference type="AlphaFoldDB" id="A0A401H3P9"/>
<keyword evidence="3" id="KW-1185">Reference proteome</keyword>
<reference evidence="2 3" key="1">
    <citation type="journal article" date="2018" name="Sci. Rep.">
        <title>Genome sequence of the cauliflower mushroom Sparassis crispa (Hanabiratake) and its association with beneficial usage.</title>
        <authorList>
            <person name="Kiyama R."/>
            <person name="Furutani Y."/>
            <person name="Kawaguchi K."/>
            <person name="Nakanishi T."/>
        </authorList>
    </citation>
    <scope>NUCLEOTIDE SEQUENCE [LARGE SCALE GENOMIC DNA]</scope>
</reference>
<comment type="caution">
    <text evidence="2">The sequence shown here is derived from an EMBL/GenBank/DDBJ whole genome shotgun (WGS) entry which is preliminary data.</text>
</comment>
<dbReference type="OrthoDB" id="3229882at2759"/>
<dbReference type="Proteomes" id="UP000287166">
    <property type="component" value="Unassembled WGS sequence"/>
</dbReference>
<name>A0A401H3P9_9APHY</name>
<evidence type="ECO:0000313" key="3">
    <source>
        <dbReference type="Proteomes" id="UP000287166"/>
    </source>
</evidence>
<feature type="region of interest" description="Disordered" evidence="1">
    <location>
        <begin position="129"/>
        <end position="175"/>
    </location>
</feature>